<feature type="transmembrane region" description="Helical" evidence="6">
    <location>
        <begin position="63"/>
        <end position="85"/>
    </location>
</feature>
<dbReference type="AlphaFoldDB" id="A0A2S2CKR6"/>
<evidence type="ECO:0000256" key="6">
    <source>
        <dbReference type="SAM" id="Phobius"/>
    </source>
</evidence>
<feature type="transmembrane region" description="Helical" evidence="6">
    <location>
        <begin position="105"/>
        <end position="125"/>
    </location>
</feature>
<feature type="transmembrane region" description="Helical" evidence="6">
    <location>
        <begin position="165"/>
        <end position="185"/>
    </location>
</feature>
<dbReference type="KEGG" id="azz:DEW08_01085"/>
<keyword evidence="4 6" id="KW-0472">Membrane</keyword>
<dbReference type="Gene3D" id="1.50.10.150">
    <property type="entry name" value="Voltage-dependent anion channel"/>
    <property type="match status" value="1"/>
</dbReference>
<feature type="transmembrane region" description="Helical" evidence="6">
    <location>
        <begin position="306"/>
        <end position="327"/>
    </location>
</feature>
<dbReference type="GO" id="GO:0005886">
    <property type="term" value="C:plasma membrane"/>
    <property type="evidence" value="ECO:0007669"/>
    <property type="project" value="TreeGrafter"/>
</dbReference>
<feature type="transmembrane region" description="Helical" evidence="6">
    <location>
        <begin position="226"/>
        <end position="247"/>
    </location>
</feature>
<proteinExistence type="predicted"/>
<comment type="subcellular location">
    <subcellularLocation>
        <location evidence="1">Membrane</location>
        <topology evidence="1">Multi-pass membrane protein</topology>
    </subcellularLocation>
</comment>
<name>A0A2S2CKR6_9PROT</name>
<dbReference type="InterPro" id="IPR052951">
    <property type="entry name" value="Tellurite_res_ion_channel"/>
</dbReference>
<dbReference type="PANTHER" id="PTHR37955:SF1">
    <property type="entry name" value="DEP DOMAIN-CONTAINING PROTEIN"/>
    <property type="match status" value="1"/>
</dbReference>
<protein>
    <submittedName>
        <fullName evidence="7">C4-dicarboxylate ABC transporter</fullName>
    </submittedName>
</protein>
<feature type="transmembrane region" description="Helical" evidence="6">
    <location>
        <begin position="131"/>
        <end position="153"/>
    </location>
</feature>
<dbReference type="EMBL" id="CP029352">
    <property type="protein sequence ID" value="AWK84960.1"/>
    <property type="molecule type" value="Genomic_DNA"/>
</dbReference>
<evidence type="ECO:0000256" key="3">
    <source>
        <dbReference type="ARBA" id="ARBA00022989"/>
    </source>
</evidence>
<dbReference type="Pfam" id="PF03595">
    <property type="entry name" value="SLAC1"/>
    <property type="match status" value="1"/>
</dbReference>
<feature type="transmembrane region" description="Helical" evidence="6">
    <location>
        <begin position="191"/>
        <end position="214"/>
    </location>
</feature>
<gene>
    <name evidence="7" type="ORF">DEW08_01085</name>
</gene>
<feature type="transmembrane region" description="Helical" evidence="6">
    <location>
        <begin position="281"/>
        <end position="300"/>
    </location>
</feature>
<organism evidence="7 8">
    <name type="scientific">Azospirillum thermophilum</name>
    <dbReference type="NCBI Taxonomy" id="2202148"/>
    <lineage>
        <taxon>Bacteria</taxon>
        <taxon>Pseudomonadati</taxon>
        <taxon>Pseudomonadota</taxon>
        <taxon>Alphaproteobacteria</taxon>
        <taxon>Rhodospirillales</taxon>
        <taxon>Azospirillaceae</taxon>
        <taxon>Azospirillum</taxon>
    </lineage>
</organism>
<sequence>MADVRVAGSPEPAAAAARPVSDHGAEPFSRLGEFPVSFFSAVMGLSGLTAATQRMEAAHGLPAGAGTALFALTAAVFLLLSATYLCKVIRHPEAVRAEWSHPVRICFFPTISISAILLATAAQGVDAGLSFGLWAAGAAAHLVLTVLVITAWINHARYEIAHLNPAWFIPVVGNVLVPIAGVHHAPPDLSWFFFAVGLLFWIVLLTIVMYRLIFHSPLPGRMVPTLFILLAPPSAGFISYVALTGGIDPFGRLLYFWAVFFFLLLLPQLGRFSRLPFTLSWWAYSFPLAAFTIATSQMAGLAGSRVYAAAGTGLYGLLVLVVGGLAIRTLAGVRRGEFCRPEQ</sequence>
<dbReference type="CDD" id="cd09323">
    <property type="entry name" value="TDT_SLAC1_like"/>
    <property type="match status" value="1"/>
</dbReference>
<reference evidence="8" key="1">
    <citation type="submission" date="2018-05" db="EMBL/GenBank/DDBJ databases">
        <title>Azospirillum thermophila sp. nov., a novel isolated from hot spring.</title>
        <authorList>
            <person name="Zhao Z."/>
        </authorList>
    </citation>
    <scope>NUCLEOTIDE SEQUENCE [LARGE SCALE GENOMIC DNA]</scope>
    <source>
        <strain evidence="8">CFH 70021</strain>
    </source>
</reference>
<dbReference type="RefSeq" id="WP_109323747.1">
    <property type="nucleotide sequence ID" value="NZ_CP029352.1"/>
</dbReference>
<keyword evidence="2 6" id="KW-0812">Transmembrane</keyword>
<dbReference type="Proteomes" id="UP000245629">
    <property type="component" value="Chromosome 1"/>
</dbReference>
<dbReference type="InterPro" id="IPR038665">
    <property type="entry name" value="Voltage-dep_anion_channel_sf"/>
</dbReference>
<feature type="region of interest" description="Disordered" evidence="5">
    <location>
        <begin position="1"/>
        <end position="23"/>
    </location>
</feature>
<keyword evidence="8" id="KW-1185">Reference proteome</keyword>
<evidence type="ECO:0000256" key="5">
    <source>
        <dbReference type="SAM" id="MobiDB-lite"/>
    </source>
</evidence>
<dbReference type="PANTHER" id="PTHR37955">
    <property type="entry name" value="TELLURITE RESISTANCE PROTEIN TEHA"/>
    <property type="match status" value="1"/>
</dbReference>
<dbReference type="InterPro" id="IPR004695">
    <property type="entry name" value="SLAC1/Mae1/Ssu1/TehA"/>
</dbReference>
<dbReference type="GO" id="GO:0046583">
    <property type="term" value="F:monoatomic cation efflux transmembrane transporter activity"/>
    <property type="evidence" value="ECO:0007669"/>
    <property type="project" value="TreeGrafter"/>
</dbReference>
<keyword evidence="3 6" id="KW-1133">Transmembrane helix</keyword>
<dbReference type="OrthoDB" id="958273at2"/>
<evidence type="ECO:0000313" key="7">
    <source>
        <dbReference type="EMBL" id="AWK84960.1"/>
    </source>
</evidence>
<evidence type="ECO:0000313" key="8">
    <source>
        <dbReference type="Proteomes" id="UP000245629"/>
    </source>
</evidence>
<evidence type="ECO:0000256" key="2">
    <source>
        <dbReference type="ARBA" id="ARBA00022692"/>
    </source>
</evidence>
<accession>A0A2S2CKR6</accession>
<evidence type="ECO:0000256" key="4">
    <source>
        <dbReference type="ARBA" id="ARBA00023136"/>
    </source>
</evidence>
<evidence type="ECO:0000256" key="1">
    <source>
        <dbReference type="ARBA" id="ARBA00004141"/>
    </source>
</evidence>
<feature type="transmembrane region" description="Helical" evidence="6">
    <location>
        <begin position="253"/>
        <end position="269"/>
    </location>
</feature>